<evidence type="ECO:0000256" key="12">
    <source>
        <dbReference type="PIRNR" id="PIRNR000345"/>
    </source>
</evidence>
<comment type="cofactor">
    <cofactor evidence="12">
        <name>Fe(2+)</name>
        <dbReference type="ChEBI" id="CHEBI:29033"/>
    </cofactor>
    <text evidence="12">Expected to bind 2 Fe(2+) ions per subunit.</text>
</comment>
<dbReference type="PRINTS" id="PR00363">
    <property type="entry name" value="CYTOCHROMEB5"/>
</dbReference>
<evidence type="ECO:0000256" key="1">
    <source>
        <dbReference type="ARBA" id="ARBA00004141"/>
    </source>
</evidence>
<dbReference type="AlphaFoldDB" id="A0A448YEE2"/>
<evidence type="ECO:0000256" key="14">
    <source>
        <dbReference type="SAM" id="Phobius"/>
    </source>
</evidence>
<dbReference type="EC" id="1.14.19.1" evidence="12"/>
<keyword evidence="5 12" id="KW-0276">Fatty acid metabolism</keyword>
<evidence type="ECO:0000256" key="2">
    <source>
        <dbReference type="ARBA" id="ARBA00009295"/>
    </source>
</evidence>
<keyword evidence="12" id="KW-0813">Transport</keyword>
<name>A0A448YEE2_BRENA</name>
<feature type="region of interest" description="Disordered" evidence="13">
    <location>
        <begin position="38"/>
        <end position="59"/>
    </location>
</feature>
<evidence type="ECO:0000256" key="7">
    <source>
        <dbReference type="ARBA" id="ARBA00023002"/>
    </source>
</evidence>
<dbReference type="Pfam" id="PF00173">
    <property type="entry name" value="Cyt-b5"/>
    <property type="match status" value="1"/>
</dbReference>
<dbReference type="OrthoDB" id="10260134at2759"/>
<dbReference type="PANTHER" id="PTHR11351">
    <property type="entry name" value="ACYL-COA DESATURASE"/>
    <property type="match status" value="1"/>
</dbReference>
<feature type="transmembrane region" description="Helical" evidence="14">
    <location>
        <begin position="81"/>
        <end position="100"/>
    </location>
</feature>
<reference evidence="16 17" key="1">
    <citation type="submission" date="2018-12" db="EMBL/GenBank/DDBJ databases">
        <authorList>
            <person name="Tiukova I."/>
            <person name="Dainat J."/>
        </authorList>
    </citation>
    <scope>NUCLEOTIDE SEQUENCE [LARGE SCALE GENOMIC DNA]</scope>
</reference>
<dbReference type="InterPro" id="IPR001199">
    <property type="entry name" value="Cyt_B5-like_heme/steroid-bd"/>
</dbReference>
<dbReference type="PRINTS" id="PR00075">
    <property type="entry name" value="FACDDSATRASE"/>
</dbReference>
<comment type="similarity">
    <text evidence="2 12">Belongs to the fatty acid desaturase type 1 family.</text>
</comment>
<keyword evidence="6 14" id="KW-1133">Transmembrane helix</keyword>
<dbReference type="PANTHER" id="PTHR11351:SF31">
    <property type="entry name" value="DESATURASE 1, ISOFORM A-RELATED"/>
    <property type="match status" value="1"/>
</dbReference>
<evidence type="ECO:0000256" key="8">
    <source>
        <dbReference type="ARBA" id="ARBA00023004"/>
    </source>
</evidence>
<keyword evidence="7 12" id="KW-0560">Oxidoreductase</keyword>
<evidence type="ECO:0000256" key="10">
    <source>
        <dbReference type="ARBA" id="ARBA00023136"/>
    </source>
</evidence>
<dbReference type="SUPFAM" id="SSF55856">
    <property type="entry name" value="Cytochrome b5-like heme/steroid binding domain"/>
    <property type="match status" value="1"/>
</dbReference>
<dbReference type="GO" id="GO:0004768">
    <property type="term" value="F:stearoyl-CoA 9-desaturase activity"/>
    <property type="evidence" value="ECO:0007669"/>
    <property type="project" value="UniProtKB-UniRule"/>
</dbReference>
<comment type="catalytic activity">
    <reaction evidence="12">
        <text>octadecanoyl-CoA + 2 Fe(II)-[cytochrome b5] + O2 + 2 H(+) = (9Z)-octadecenoyl-CoA + 2 Fe(III)-[cytochrome b5] + 2 H2O</text>
        <dbReference type="Rhea" id="RHEA:19721"/>
        <dbReference type="Rhea" id="RHEA-COMP:10438"/>
        <dbReference type="Rhea" id="RHEA-COMP:10439"/>
        <dbReference type="ChEBI" id="CHEBI:15377"/>
        <dbReference type="ChEBI" id="CHEBI:15378"/>
        <dbReference type="ChEBI" id="CHEBI:15379"/>
        <dbReference type="ChEBI" id="CHEBI:29033"/>
        <dbReference type="ChEBI" id="CHEBI:29034"/>
        <dbReference type="ChEBI" id="CHEBI:57387"/>
        <dbReference type="ChEBI" id="CHEBI:57394"/>
        <dbReference type="EC" id="1.14.19.1"/>
    </reaction>
</comment>
<keyword evidence="17" id="KW-1185">Reference proteome</keyword>
<evidence type="ECO:0000256" key="4">
    <source>
        <dbReference type="ARBA" id="ARBA00022692"/>
    </source>
</evidence>
<dbReference type="InterPro" id="IPR036400">
    <property type="entry name" value="Cyt_B5-like_heme/steroid_sf"/>
</dbReference>
<evidence type="ECO:0000313" key="17">
    <source>
        <dbReference type="Proteomes" id="UP000290900"/>
    </source>
</evidence>
<keyword evidence="4 14" id="KW-0812">Transmembrane</keyword>
<keyword evidence="11 12" id="KW-0275">Fatty acid biosynthesis</keyword>
<feature type="transmembrane region" description="Helical" evidence="14">
    <location>
        <begin position="231"/>
        <end position="251"/>
    </location>
</feature>
<comment type="function">
    <text evidence="12">Stearoyl-CoA desaturase that utilizes O(2) and electrons from reduced cytochrome b5 to introduce the first double bond into saturated fatty acyl-CoA substrates.</text>
</comment>
<keyword evidence="12" id="KW-0349">Heme</keyword>
<keyword evidence="10 14" id="KW-0472">Membrane</keyword>
<evidence type="ECO:0000256" key="6">
    <source>
        <dbReference type="ARBA" id="ARBA00022989"/>
    </source>
</evidence>
<evidence type="ECO:0000256" key="11">
    <source>
        <dbReference type="ARBA" id="ARBA00023160"/>
    </source>
</evidence>
<keyword evidence="12" id="KW-0479">Metal-binding</keyword>
<dbReference type="GO" id="GO:0006636">
    <property type="term" value="P:unsaturated fatty acid biosynthetic process"/>
    <property type="evidence" value="ECO:0007669"/>
    <property type="project" value="UniProtKB-UniRule"/>
</dbReference>
<dbReference type="InterPro" id="IPR015876">
    <property type="entry name" value="Acyl-CoA_DS"/>
</dbReference>
<dbReference type="Pfam" id="PF00487">
    <property type="entry name" value="FA_desaturase"/>
    <property type="match status" value="1"/>
</dbReference>
<evidence type="ECO:0000313" key="16">
    <source>
        <dbReference type="EMBL" id="VEU19305.1"/>
    </source>
</evidence>
<comment type="subcellular location">
    <subcellularLocation>
        <location evidence="1">Membrane</location>
        <topology evidence="1">Multi-pass membrane protein</topology>
    </subcellularLocation>
</comment>
<gene>
    <name evidence="16" type="ORF">BRENAR_LOCUS43</name>
</gene>
<dbReference type="SMART" id="SM01117">
    <property type="entry name" value="Cyt-b5"/>
    <property type="match status" value="1"/>
</dbReference>
<protein>
    <recommendedName>
        <fullName evidence="12">Acyl-CoA desaturase</fullName>
        <ecNumber evidence="12">1.14.19.1</ecNumber>
    </recommendedName>
</protein>
<evidence type="ECO:0000256" key="9">
    <source>
        <dbReference type="ARBA" id="ARBA00023098"/>
    </source>
</evidence>
<keyword evidence="9 12" id="KW-0443">Lipid metabolism</keyword>
<feature type="domain" description="Cytochrome b5 heme-binding" evidence="15">
    <location>
        <begin position="384"/>
        <end position="464"/>
    </location>
</feature>
<dbReference type="EMBL" id="CAACVR010000001">
    <property type="protein sequence ID" value="VEU19305.1"/>
    <property type="molecule type" value="Genomic_DNA"/>
</dbReference>
<dbReference type="GO" id="GO:0005506">
    <property type="term" value="F:iron ion binding"/>
    <property type="evidence" value="ECO:0007669"/>
    <property type="project" value="TreeGrafter"/>
</dbReference>
<dbReference type="InterPro" id="IPR009160">
    <property type="entry name" value="Acyl-CoA_deSatase_haem/ster-bd"/>
</dbReference>
<proteinExistence type="inferred from homology"/>
<feature type="region of interest" description="Disordered" evidence="13">
    <location>
        <begin position="480"/>
        <end position="513"/>
    </location>
</feature>
<dbReference type="Gene3D" id="3.10.120.10">
    <property type="entry name" value="Cytochrome b5-like heme/steroid binding domain"/>
    <property type="match status" value="1"/>
</dbReference>
<feature type="compositionally biased region" description="Basic residues" evidence="13">
    <location>
        <begin position="38"/>
        <end position="50"/>
    </location>
</feature>
<keyword evidence="12" id="KW-0249">Electron transport</keyword>
<evidence type="ECO:0000256" key="5">
    <source>
        <dbReference type="ARBA" id="ARBA00022832"/>
    </source>
</evidence>
<evidence type="ECO:0000256" key="13">
    <source>
        <dbReference type="SAM" id="MobiDB-lite"/>
    </source>
</evidence>
<keyword evidence="8 12" id="KW-0408">Iron</keyword>
<dbReference type="Proteomes" id="UP000290900">
    <property type="component" value="Unassembled WGS sequence"/>
</dbReference>
<evidence type="ECO:0000256" key="3">
    <source>
        <dbReference type="ARBA" id="ARBA00022516"/>
    </source>
</evidence>
<dbReference type="PROSITE" id="PS50255">
    <property type="entry name" value="CYTOCHROME_B5_2"/>
    <property type="match status" value="1"/>
</dbReference>
<dbReference type="GO" id="GO:0005789">
    <property type="term" value="C:endoplasmic reticulum membrane"/>
    <property type="evidence" value="ECO:0007669"/>
    <property type="project" value="TreeGrafter"/>
</dbReference>
<feature type="compositionally biased region" description="Polar residues" evidence="13">
    <location>
        <begin position="495"/>
        <end position="506"/>
    </location>
</feature>
<feature type="transmembrane region" description="Helical" evidence="14">
    <location>
        <begin position="112"/>
        <end position="133"/>
    </location>
</feature>
<dbReference type="InterPro" id="IPR005804">
    <property type="entry name" value="FA_desaturase_dom"/>
</dbReference>
<sequence>MVPSVPEAVYPEEELRKYHIDLPPSNSTPVGSQVVKVARRRKDGSRRKQKVQNAGSGAPSQIIRRHISESSWTVKNWYRHIHWKNFTVVVIVPLLGLLTWVATEPEPLRQTFLFALFDYVITVLSINILYHRYWCHHSFDIHNDYLIQLMSMVASGGGITCALNWCASHRAHHRHCDVTDRDPHSIRQGFIFSHVGWMILIFNPRVSESIKAGKLDEFSNNEAVQWEAQNYFSLFLSFGLIFPSVVCGWFWNDYIGGLVYAGFLKVFLVQQAMFLENSLGHTFGIRPFNSSKSPRDNVIVNFLSLGEGNQNFHQEFPMDYRNGSQWYSWDPTKWSIRILQGFGLISNLKKASQSSIDKSLVQEEQRQLDNMRSDLKWGIPIDRLPVFTPEQLKELAKNARGRYYVVVSGIIHDVTPFAKDHPGGLALMDAAHGKDATTAFNGAVYQHSNAARNLLATMRIGVLGGSEDLYWKQERMENKSVPLDSDSGGHKIVRSGSQATTSNNVIGGTADAA</sequence>
<dbReference type="STRING" id="13370.A0A448YEE2"/>
<evidence type="ECO:0000259" key="15">
    <source>
        <dbReference type="PROSITE" id="PS50255"/>
    </source>
</evidence>
<keyword evidence="3 12" id="KW-0444">Lipid biosynthesis</keyword>
<dbReference type="CDD" id="cd03505">
    <property type="entry name" value="Delta9-FADS-like"/>
    <property type="match status" value="1"/>
</dbReference>
<dbReference type="InParanoid" id="A0A448YEE2"/>
<accession>A0A448YEE2</accession>
<dbReference type="PIRSF" id="PIRSF000345">
    <property type="entry name" value="OLE1"/>
    <property type="match status" value="1"/>
</dbReference>
<organism evidence="16 17">
    <name type="scientific">Brettanomyces naardenensis</name>
    <name type="common">Yeast</name>
    <dbReference type="NCBI Taxonomy" id="13370"/>
    <lineage>
        <taxon>Eukaryota</taxon>
        <taxon>Fungi</taxon>
        <taxon>Dikarya</taxon>
        <taxon>Ascomycota</taxon>
        <taxon>Saccharomycotina</taxon>
        <taxon>Pichiomycetes</taxon>
        <taxon>Pichiales</taxon>
        <taxon>Pichiaceae</taxon>
        <taxon>Brettanomyces</taxon>
    </lineage>
</organism>
<feature type="transmembrane region" description="Helical" evidence="14">
    <location>
        <begin position="145"/>
        <end position="165"/>
    </location>
</feature>